<dbReference type="EMBL" id="PGOL01001843">
    <property type="protein sequence ID" value="PKI53677.1"/>
    <property type="molecule type" value="Genomic_DNA"/>
</dbReference>
<comment type="caution">
    <text evidence="1">The sequence shown here is derived from an EMBL/GenBank/DDBJ whole genome shotgun (WGS) entry which is preliminary data.</text>
</comment>
<protein>
    <submittedName>
        <fullName evidence="1">Uncharacterized protein</fullName>
    </submittedName>
</protein>
<keyword evidence="2" id="KW-1185">Reference proteome</keyword>
<accession>A0A2I0JBR3</accession>
<reference evidence="1 2" key="1">
    <citation type="submission" date="2017-11" db="EMBL/GenBank/DDBJ databases">
        <title>De-novo sequencing of pomegranate (Punica granatum L.) genome.</title>
        <authorList>
            <person name="Akparov Z."/>
            <person name="Amiraslanov A."/>
            <person name="Hajiyeva S."/>
            <person name="Abbasov M."/>
            <person name="Kaur K."/>
            <person name="Hamwieh A."/>
            <person name="Solovyev V."/>
            <person name="Salamov A."/>
            <person name="Braich B."/>
            <person name="Kosarev P."/>
            <person name="Mahmoud A."/>
            <person name="Hajiyev E."/>
            <person name="Babayeva S."/>
            <person name="Izzatullayeva V."/>
            <person name="Mammadov A."/>
            <person name="Mammadov A."/>
            <person name="Sharifova S."/>
            <person name="Ojaghi J."/>
            <person name="Eynullazada K."/>
            <person name="Bayramov B."/>
            <person name="Abdulazimova A."/>
            <person name="Shahmuradov I."/>
        </authorList>
    </citation>
    <scope>NUCLEOTIDE SEQUENCE [LARGE SCALE GENOMIC DNA]</scope>
    <source>
        <strain evidence="2">cv. AG2017</strain>
        <tissue evidence="1">Leaf</tissue>
    </source>
</reference>
<dbReference type="Proteomes" id="UP000233551">
    <property type="component" value="Unassembled WGS sequence"/>
</dbReference>
<evidence type="ECO:0000313" key="1">
    <source>
        <dbReference type="EMBL" id="PKI53677.1"/>
    </source>
</evidence>
<name>A0A2I0JBR3_PUNGR</name>
<sequence length="112" mass="12540">MEERQWGFYRLPATRTAPSFTMRSLKISRASSDLVWGGNIQLGASSLVIAAPRTRSPEKGESGLVGLAREHPFSYRYSDEIADAREVSDDFFTREGAAPMVDSSLDSFWVYQ</sequence>
<gene>
    <name evidence="1" type="ORF">CRG98_025918</name>
</gene>
<organism evidence="1 2">
    <name type="scientific">Punica granatum</name>
    <name type="common">Pomegranate</name>
    <dbReference type="NCBI Taxonomy" id="22663"/>
    <lineage>
        <taxon>Eukaryota</taxon>
        <taxon>Viridiplantae</taxon>
        <taxon>Streptophyta</taxon>
        <taxon>Embryophyta</taxon>
        <taxon>Tracheophyta</taxon>
        <taxon>Spermatophyta</taxon>
        <taxon>Magnoliopsida</taxon>
        <taxon>eudicotyledons</taxon>
        <taxon>Gunneridae</taxon>
        <taxon>Pentapetalae</taxon>
        <taxon>rosids</taxon>
        <taxon>malvids</taxon>
        <taxon>Myrtales</taxon>
        <taxon>Lythraceae</taxon>
        <taxon>Punica</taxon>
    </lineage>
</organism>
<proteinExistence type="predicted"/>
<dbReference type="AlphaFoldDB" id="A0A2I0JBR3"/>
<evidence type="ECO:0000313" key="2">
    <source>
        <dbReference type="Proteomes" id="UP000233551"/>
    </source>
</evidence>